<reference evidence="1 2" key="1">
    <citation type="submission" date="2017-10" db="EMBL/GenBank/DDBJ databases">
        <title>Comparative genomics in systemic dimorphic fungi from Ajellomycetaceae.</title>
        <authorList>
            <person name="Munoz J.F."/>
            <person name="Mcewen J.G."/>
            <person name="Clay O.K."/>
            <person name="Cuomo C.A."/>
        </authorList>
    </citation>
    <scope>NUCLEOTIDE SEQUENCE [LARGE SCALE GENOMIC DNA]</scope>
    <source>
        <strain evidence="1 2">UAMH130</strain>
    </source>
</reference>
<comment type="caution">
    <text evidence="1">The sequence shown here is derived from an EMBL/GenBank/DDBJ whole genome shotgun (WGS) entry which is preliminary data.</text>
</comment>
<gene>
    <name evidence="1" type="ORF">GX51_05515</name>
</gene>
<organism evidence="1 2">
    <name type="scientific">Blastomyces parvus</name>
    <dbReference type="NCBI Taxonomy" id="2060905"/>
    <lineage>
        <taxon>Eukaryota</taxon>
        <taxon>Fungi</taxon>
        <taxon>Dikarya</taxon>
        <taxon>Ascomycota</taxon>
        <taxon>Pezizomycotina</taxon>
        <taxon>Eurotiomycetes</taxon>
        <taxon>Eurotiomycetidae</taxon>
        <taxon>Onygenales</taxon>
        <taxon>Ajellomycetaceae</taxon>
        <taxon>Blastomyces</taxon>
    </lineage>
</organism>
<dbReference type="AlphaFoldDB" id="A0A2B7WVY5"/>
<evidence type="ECO:0000313" key="1">
    <source>
        <dbReference type="EMBL" id="PGH00966.1"/>
    </source>
</evidence>
<keyword evidence="2" id="KW-1185">Reference proteome</keyword>
<sequence>MGHAGSRSGHCPALVPSSNNGPASLYLQSCKASGGANGVWGVAGWGIFSLLLSTTSLWIYDCYPSTDSSGLTCMTHVQGLAWTETNRGTLNHRTLGWECAAGGFKVRHQAIVQYHRTIACGYGQPLAEQRTMILVALALRPANPALEAAANFCKAQWA</sequence>
<protein>
    <submittedName>
        <fullName evidence="1">Uncharacterized protein</fullName>
    </submittedName>
</protein>
<dbReference type="EMBL" id="PDNC01000078">
    <property type="protein sequence ID" value="PGH00966.1"/>
    <property type="molecule type" value="Genomic_DNA"/>
</dbReference>
<name>A0A2B7WVY5_9EURO</name>
<accession>A0A2B7WVY5</accession>
<proteinExistence type="predicted"/>
<evidence type="ECO:0000313" key="2">
    <source>
        <dbReference type="Proteomes" id="UP000224080"/>
    </source>
</evidence>
<dbReference type="Proteomes" id="UP000224080">
    <property type="component" value="Unassembled WGS sequence"/>
</dbReference>